<organism evidence="2 3">
    <name type="scientific">Actinidia rufa</name>
    <dbReference type="NCBI Taxonomy" id="165716"/>
    <lineage>
        <taxon>Eukaryota</taxon>
        <taxon>Viridiplantae</taxon>
        <taxon>Streptophyta</taxon>
        <taxon>Embryophyta</taxon>
        <taxon>Tracheophyta</taxon>
        <taxon>Spermatophyta</taxon>
        <taxon>Magnoliopsida</taxon>
        <taxon>eudicotyledons</taxon>
        <taxon>Gunneridae</taxon>
        <taxon>Pentapetalae</taxon>
        <taxon>asterids</taxon>
        <taxon>Ericales</taxon>
        <taxon>Actinidiaceae</taxon>
        <taxon>Actinidia</taxon>
    </lineage>
</organism>
<proteinExistence type="inferred from homology"/>
<keyword evidence="3" id="KW-1185">Reference proteome</keyword>
<protein>
    <submittedName>
        <fullName evidence="2">Voltage dependent anion channel 1</fullName>
    </submittedName>
</protein>
<reference evidence="2 3" key="1">
    <citation type="submission" date="2019-07" db="EMBL/GenBank/DDBJ databases">
        <title>De Novo Assembly of kiwifruit Actinidia rufa.</title>
        <authorList>
            <person name="Sugita-Konishi S."/>
            <person name="Sato K."/>
            <person name="Mori E."/>
            <person name="Abe Y."/>
            <person name="Kisaki G."/>
            <person name="Hamano K."/>
            <person name="Suezawa K."/>
            <person name="Otani M."/>
            <person name="Fukuda T."/>
            <person name="Manabe T."/>
            <person name="Gomi K."/>
            <person name="Tabuchi M."/>
            <person name="Akimitsu K."/>
            <person name="Kataoka I."/>
        </authorList>
    </citation>
    <scope>NUCLEOTIDE SEQUENCE [LARGE SCALE GENOMIC DNA]</scope>
    <source>
        <strain evidence="3">cv. Fuchu</strain>
    </source>
</reference>
<dbReference type="EMBL" id="BJWL01000003">
    <property type="protein sequence ID" value="GFY84915.1"/>
    <property type="molecule type" value="Genomic_DNA"/>
</dbReference>
<dbReference type="Pfam" id="PF01459">
    <property type="entry name" value="Porin_3"/>
    <property type="match status" value="1"/>
</dbReference>
<dbReference type="InterPro" id="IPR001925">
    <property type="entry name" value="Porin_Euk"/>
</dbReference>
<evidence type="ECO:0000313" key="3">
    <source>
        <dbReference type="Proteomes" id="UP000585474"/>
    </source>
</evidence>
<dbReference type="InterPro" id="IPR027246">
    <property type="entry name" value="Porin_Euk/Tom40"/>
</dbReference>
<evidence type="ECO:0000256" key="1">
    <source>
        <dbReference type="ARBA" id="ARBA00009624"/>
    </source>
</evidence>
<accession>A0A7J0EEM0</accession>
<dbReference type="GO" id="GO:0005741">
    <property type="term" value="C:mitochondrial outer membrane"/>
    <property type="evidence" value="ECO:0007669"/>
    <property type="project" value="InterPro"/>
</dbReference>
<dbReference type="OrthoDB" id="7827681at2759"/>
<comment type="caution">
    <text evidence="2">The sequence shown here is derived from an EMBL/GenBank/DDBJ whole genome shotgun (WGS) entry which is preliminary data.</text>
</comment>
<sequence>MNTPCKPIGLWLDYWTWTHLDGLDSTVGINAAALGTDVSFDSMTGCFTKCNAGLSFSNTDLIASLTVNDKGDTLSASYYHTVKPLTNTAARVNNFSNASALIQHEWRPRSFFTLSGEVDTKAVDKSAKFGLALVLKP</sequence>
<dbReference type="PANTHER" id="PTHR11743">
    <property type="entry name" value="VOLTAGE-DEPENDENT ANION-SELECTIVE CHANNEL"/>
    <property type="match status" value="1"/>
</dbReference>
<dbReference type="GO" id="GO:0008308">
    <property type="term" value="F:voltage-gated monoatomic anion channel activity"/>
    <property type="evidence" value="ECO:0007669"/>
    <property type="project" value="InterPro"/>
</dbReference>
<dbReference type="Proteomes" id="UP000585474">
    <property type="component" value="Unassembled WGS sequence"/>
</dbReference>
<name>A0A7J0EEM0_9ERIC</name>
<gene>
    <name evidence="2" type="ORF">Acr_03g0016890</name>
</gene>
<dbReference type="Gene3D" id="2.40.160.10">
    <property type="entry name" value="Porin"/>
    <property type="match status" value="2"/>
</dbReference>
<comment type="similarity">
    <text evidence="1">Belongs to the eukaryotic mitochondrial porin (TC 1.B.8.1) family.</text>
</comment>
<dbReference type="PANTHER" id="PTHR11743:SF70">
    <property type="entry name" value="GH26960P-RELATED"/>
    <property type="match status" value="1"/>
</dbReference>
<evidence type="ECO:0000313" key="2">
    <source>
        <dbReference type="EMBL" id="GFY84915.1"/>
    </source>
</evidence>
<dbReference type="InterPro" id="IPR023614">
    <property type="entry name" value="Porin_dom_sf"/>
</dbReference>
<dbReference type="AlphaFoldDB" id="A0A7J0EEM0"/>